<sequence length="594" mass="66866">MATSAFKSTTKRSSIGSPSTTNDAGSSNRTGSHRRSRSLSRFSGRFTEVDSDELPVPRGRFVNTERGSGFPEISLDDLVSEFFPLKDSDEREIDRGRSARRSSGINPSMAGTTANRRGRSVSRQHGRTGDGKNFVESSLANKGVDNSRRRRSVSVAKYQFSDSESDHSINSNNHASLKSSRTVNDQRPSIHKPTATNHQRVLRRSMSQKDLSKAHDDYSSQSSALTDDESRDARSGKSESERTIRAVYAQKKSEHPTGDGVETGLYEVMRKELRSAVHEIRTELEQVMVKTKPSDLANSDLLQSNNSNVLQAVSLIRENYATRLEQSEKRKQDLLAEIVEEEQRGRELSKIVKDLLPDPKSTAIPQKPSRARKRSNDRSRMSKCLTEEAEKYFEGFISNVEDTDISSLDGERSDASSKLGGRAKSREPIIHFEETENFGTPTKSTSLQNEMDGVVLPWLQWETSNDGSPALCKSTPKVPVTPGNNLNDTAQEMSTEYNKSNCFISSHGSWSPGGDSLSVIYRDVTSSRYREADSEPRDSWFDMDEYLQLQHNESRFLENWRQRERINSACKLHFLTSHVTESWDLEQWLSLDLK</sequence>
<accession>A0A200Q0Y5</accession>
<feature type="compositionally biased region" description="Polar residues" evidence="2">
    <location>
        <begin position="1"/>
        <end position="28"/>
    </location>
</feature>
<dbReference type="EMBL" id="MVGT01003370">
    <property type="protein sequence ID" value="OVA04139.1"/>
    <property type="molecule type" value="Genomic_DNA"/>
</dbReference>
<feature type="region of interest" description="Disordered" evidence="2">
    <location>
        <begin position="1"/>
        <end position="72"/>
    </location>
</feature>
<feature type="compositionally biased region" description="Polar residues" evidence="2">
    <location>
        <begin position="168"/>
        <end position="187"/>
    </location>
</feature>
<organism evidence="3 4">
    <name type="scientific">Macleaya cordata</name>
    <name type="common">Five-seeded plume-poppy</name>
    <name type="synonym">Bocconia cordata</name>
    <dbReference type="NCBI Taxonomy" id="56857"/>
    <lineage>
        <taxon>Eukaryota</taxon>
        <taxon>Viridiplantae</taxon>
        <taxon>Streptophyta</taxon>
        <taxon>Embryophyta</taxon>
        <taxon>Tracheophyta</taxon>
        <taxon>Spermatophyta</taxon>
        <taxon>Magnoliopsida</taxon>
        <taxon>Ranunculales</taxon>
        <taxon>Papaveraceae</taxon>
        <taxon>Papaveroideae</taxon>
        <taxon>Macleaya</taxon>
    </lineage>
</organism>
<dbReference type="OrthoDB" id="1911931at2759"/>
<keyword evidence="1" id="KW-0175">Coiled coil</keyword>
<gene>
    <name evidence="3" type="ORF">BVC80_1501g3</name>
</gene>
<dbReference type="FunCoup" id="A0A200Q0Y5">
    <property type="interactions" value="1334"/>
</dbReference>
<evidence type="ECO:0000256" key="2">
    <source>
        <dbReference type="SAM" id="MobiDB-lite"/>
    </source>
</evidence>
<evidence type="ECO:0000256" key="1">
    <source>
        <dbReference type="SAM" id="Coils"/>
    </source>
</evidence>
<feature type="region of interest" description="Disordered" evidence="2">
    <location>
        <begin position="353"/>
        <end position="381"/>
    </location>
</feature>
<reference evidence="3 4" key="1">
    <citation type="journal article" date="2017" name="Mol. Plant">
        <title>The Genome of Medicinal Plant Macleaya cordata Provides New Insights into Benzylisoquinoline Alkaloids Metabolism.</title>
        <authorList>
            <person name="Liu X."/>
            <person name="Liu Y."/>
            <person name="Huang P."/>
            <person name="Ma Y."/>
            <person name="Qing Z."/>
            <person name="Tang Q."/>
            <person name="Cao H."/>
            <person name="Cheng P."/>
            <person name="Zheng Y."/>
            <person name="Yuan Z."/>
            <person name="Zhou Y."/>
            <person name="Liu J."/>
            <person name="Tang Z."/>
            <person name="Zhuo Y."/>
            <person name="Zhang Y."/>
            <person name="Yu L."/>
            <person name="Huang J."/>
            <person name="Yang P."/>
            <person name="Peng Q."/>
            <person name="Zhang J."/>
            <person name="Jiang W."/>
            <person name="Zhang Z."/>
            <person name="Lin K."/>
            <person name="Ro D.K."/>
            <person name="Chen X."/>
            <person name="Xiong X."/>
            <person name="Shang Y."/>
            <person name="Huang S."/>
            <person name="Zeng J."/>
        </authorList>
    </citation>
    <scope>NUCLEOTIDE SEQUENCE [LARGE SCALE GENOMIC DNA]</scope>
    <source>
        <strain evidence="4">cv. BLH2017</strain>
        <tissue evidence="3">Root</tissue>
    </source>
</reference>
<proteinExistence type="predicted"/>
<feature type="compositionally biased region" description="Basic residues" evidence="2">
    <location>
        <begin position="116"/>
        <end position="126"/>
    </location>
</feature>
<dbReference type="STRING" id="56857.A0A200Q0Y5"/>
<feature type="compositionally biased region" description="Basic and acidic residues" evidence="2">
    <location>
        <begin position="86"/>
        <end position="97"/>
    </location>
</feature>
<dbReference type="PANTHER" id="PTHR34466">
    <property type="entry name" value="OS11G0129800 PROTEIN"/>
    <property type="match status" value="1"/>
</dbReference>
<dbReference type="InParanoid" id="A0A200Q0Y5"/>
<comment type="caution">
    <text evidence="3">The sequence shown here is derived from an EMBL/GenBank/DDBJ whole genome shotgun (WGS) entry which is preliminary data.</text>
</comment>
<feature type="compositionally biased region" description="Basic and acidic residues" evidence="2">
    <location>
        <begin position="231"/>
        <end position="244"/>
    </location>
</feature>
<dbReference type="PANTHER" id="PTHR34466:SF1">
    <property type="entry name" value="OS06G0609800 PROTEIN"/>
    <property type="match status" value="1"/>
</dbReference>
<dbReference type="OMA" id="SMDRHRW"/>
<evidence type="ECO:0000313" key="3">
    <source>
        <dbReference type="EMBL" id="OVA04139.1"/>
    </source>
</evidence>
<feature type="coiled-coil region" evidence="1">
    <location>
        <begin position="317"/>
        <end position="344"/>
    </location>
</feature>
<feature type="region of interest" description="Disordered" evidence="2">
    <location>
        <begin position="86"/>
        <end position="261"/>
    </location>
</feature>
<feature type="compositionally biased region" description="Polar residues" evidence="2">
    <location>
        <begin position="101"/>
        <end position="115"/>
    </location>
</feature>
<keyword evidence="4" id="KW-1185">Reference proteome</keyword>
<dbReference type="Proteomes" id="UP000195402">
    <property type="component" value="Unassembled WGS sequence"/>
</dbReference>
<protein>
    <submittedName>
        <fullName evidence="3">Uncharacterized protein</fullName>
    </submittedName>
</protein>
<evidence type="ECO:0000313" key="4">
    <source>
        <dbReference type="Proteomes" id="UP000195402"/>
    </source>
</evidence>
<dbReference type="AlphaFoldDB" id="A0A200Q0Y5"/>
<name>A0A200Q0Y5_MACCD</name>